<protein>
    <submittedName>
        <fullName evidence="1">4352_t:CDS:1</fullName>
    </submittedName>
</protein>
<keyword evidence="2" id="KW-1185">Reference proteome</keyword>
<comment type="caution">
    <text evidence="1">The sequence shown here is derived from an EMBL/GenBank/DDBJ whole genome shotgun (WGS) entry which is preliminary data.</text>
</comment>
<organism evidence="1 2">
    <name type="scientific">Dentiscutata heterogama</name>
    <dbReference type="NCBI Taxonomy" id="1316150"/>
    <lineage>
        <taxon>Eukaryota</taxon>
        <taxon>Fungi</taxon>
        <taxon>Fungi incertae sedis</taxon>
        <taxon>Mucoromycota</taxon>
        <taxon>Glomeromycotina</taxon>
        <taxon>Glomeromycetes</taxon>
        <taxon>Diversisporales</taxon>
        <taxon>Gigasporaceae</taxon>
        <taxon>Dentiscutata</taxon>
    </lineage>
</organism>
<dbReference type="EMBL" id="CAJVPU010000356">
    <property type="protein sequence ID" value="CAG8447931.1"/>
    <property type="molecule type" value="Genomic_DNA"/>
</dbReference>
<gene>
    <name evidence="1" type="ORF">DHETER_LOCUS678</name>
</gene>
<name>A0ACA9K232_9GLOM</name>
<evidence type="ECO:0000313" key="1">
    <source>
        <dbReference type="EMBL" id="CAG8447931.1"/>
    </source>
</evidence>
<evidence type="ECO:0000313" key="2">
    <source>
        <dbReference type="Proteomes" id="UP000789702"/>
    </source>
</evidence>
<proteinExistence type="predicted"/>
<reference evidence="1" key="1">
    <citation type="submission" date="2021-06" db="EMBL/GenBank/DDBJ databases">
        <authorList>
            <person name="Kallberg Y."/>
            <person name="Tangrot J."/>
            <person name="Rosling A."/>
        </authorList>
    </citation>
    <scope>NUCLEOTIDE SEQUENCE</scope>
    <source>
        <strain evidence="1">IL203A</strain>
    </source>
</reference>
<dbReference type="Proteomes" id="UP000789702">
    <property type="component" value="Unassembled WGS sequence"/>
</dbReference>
<sequence length="104" mass="12236">MSEHDEINQTNEKECNNLRNNELKAVYLKGIRSERNRGMLRIGYFYNNPFFFRIIYVIIPPTLSVLVAILLGRYVLPPSITIVWVQPRILFSELLLKIFTLAEH</sequence>
<accession>A0ACA9K232</accession>